<accession>A0A482M6Y1</accession>
<dbReference type="EMBL" id="MH909349">
    <property type="protein sequence ID" value="QBQ68495.1"/>
    <property type="molecule type" value="Genomic_DNA"/>
</dbReference>
<evidence type="ECO:0000313" key="2">
    <source>
        <dbReference type="EMBL" id="QBQ68495.1"/>
    </source>
</evidence>
<organism evidence="2">
    <name type="scientific">Klebsiella pneumoniae</name>
    <dbReference type="NCBI Taxonomy" id="573"/>
    <lineage>
        <taxon>Bacteria</taxon>
        <taxon>Pseudomonadati</taxon>
        <taxon>Pseudomonadota</taxon>
        <taxon>Gammaproteobacteria</taxon>
        <taxon>Enterobacterales</taxon>
        <taxon>Enterobacteriaceae</taxon>
        <taxon>Klebsiella/Raoultella group</taxon>
        <taxon>Klebsiella</taxon>
        <taxon>Klebsiella pneumoniae complex</taxon>
    </lineage>
</organism>
<proteinExistence type="predicted"/>
<dbReference type="AlphaFoldDB" id="A0A482M6Y1"/>
<protein>
    <submittedName>
        <fullName evidence="2">Uncharacterized protein</fullName>
    </submittedName>
</protein>
<feature type="region of interest" description="Disordered" evidence="1">
    <location>
        <begin position="1"/>
        <end position="44"/>
    </location>
</feature>
<geneLocation type="plasmid" evidence="2">
    <name>pA1705-NDM</name>
</geneLocation>
<sequence length="44" mass="4867">MTEGNSEKKSGKQKSRVLMEKTPNRSGMFQNVSDIIREPGQEGG</sequence>
<feature type="compositionally biased region" description="Polar residues" evidence="1">
    <location>
        <begin position="24"/>
        <end position="33"/>
    </location>
</feature>
<evidence type="ECO:0000256" key="1">
    <source>
        <dbReference type="SAM" id="MobiDB-lite"/>
    </source>
</evidence>
<reference evidence="2" key="1">
    <citation type="submission" date="2018-09" db="EMBL/GenBank/DDBJ databases">
        <authorList>
            <person name="Zhou D."/>
        </authorList>
    </citation>
    <scope>NUCLEOTIDE SEQUENCE</scope>
    <source>
        <strain evidence="2">A1705</strain>
        <plasmid evidence="2">pA1705-NDM</plasmid>
    </source>
</reference>
<keyword evidence="2" id="KW-0614">Plasmid</keyword>
<feature type="compositionally biased region" description="Basic and acidic residues" evidence="1">
    <location>
        <begin position="35"/>
        <end position="44"/>
    </location>
</feature>
<name>A0A482M6Y1_KLEPN</name>
<feature type="compositionally biased region" description="Basic and acidic residues" evidence="1">
    <location>
        <begin position="1"/>
        <end position="10"/>
    </location>
</feature>